<dbReference type="InterPro" id="IPR042070">
    <property type="entry name" value="PucR_C-HTH_sf"/>
</dbReference>
<dbReference type="InterPro" id="IPR041522">
    <property type="entry name" value="CdaR_GGDEF"/>
</dbReference>
<name>A0A942YBU0_9BACI</name>
<accession>A0A942YBU0</accession>
<dbReference type="InterPro" id="IPR051448">
    <property type="entry name" value="CdaR-like_regulators"/>
</dbReference>
<evidence type="ECO:0000256" key="1">
    <source>
        <dbReference type="ARBA" id="ARBA00006754"/>
    </source>
</evidence>
<feature type="domain" description="CdaR GGDEF-like" evidence="3">
    <location>
        <begin position="277"/>
        <end position="409"/>
    </location>
</feature>
<protein>
    <submittedName>
        <fullName evidence="4">Helix-turn-helix domain-containing protein</fullName>
    </submittedName>
</protein>
<dbReference type="RefSeq" id="WP_213145693.1">
    <property type="nucleotide sequence ID" value="NZ_JAGYPE020000040.1"/>
</dbReference>
<proteinExistence type="inferred from homology"/>
<dbReference type="Pfam" id="PF17853">
    <property type="entry name" value="GGDEF_2"/>
    <property type="match status" value="1"/>
</dbReference>
<feature type="domain" description="PucR C-terminal helix-turn-helix" evidence="2">
    <location>
        <begin position="460"/>
        <end position="518"/>
    </location>
</feature>
<evidence type="ECO:0000259" key="2">
    <source>
        <dbReference type="Pfam" id="PF13556"/>
    </source>
</evidence>
<dbReference type="Proteomes" id="UP000677265">
    <property type="component" value="Unassembled WGS sequence"/>
</dbReference>
<dbReference type="EMBL" id="JAGYPE010000006">
    <property type="protein sequence ID" value="MBS4185886.1"/>
    <property type="molecule type" value="Genomic_DNA"/>
</dbReference>
<reference evidence="4" key="1">
    <citation type="submission" date="2021-05" db="EMBL/GenBank/DDBJ databases">
        <title>Novel Bacillus species.</title>
        <authorList>
            <person name="Liu G."/>
        </authorList>
    </citation>
    <scope>NUCLEOTIDE SEQUENCE</scope>
    <source>
        <strain evidence="4 6">FJAT-50051</strain>
    </source>
</reference>
<dbReference type="Gene3D" id="1.10.10.2840">
    <property type="entry name" value="PucR C-terminal helix-turn-helix domain"/>
    <property type="match status" value="1"/>
</dbReference>
<sequence length="523" mass="59515">MLIFQEIISSTPFDNAEILAGWKGKDRYILQAAAPTDLLEEPSLLLLSKSGDAHLLLADYLEHPNIQGILLYGAENIHLSPTILQMAETIGKPLLDVSVSNPYSLQKAITDLQQLKSMGLFHLVWERTTNYWLQLGQRSGLNGLLARLGSIIGEGIQMLNEHFYIRKWNGDADPEEQRKDLQASYYQQVKSRSDVLFMLNNGADEYLLMRLQSGEILYGFMFIQVRPGMMLDVTIEQLTHAIPAIISMLKSEKAVLRAHQSYKEQFLTNLLYNNIESEQTLINLGGQWGWDFTKPTQLMVLRMDVATNFTGGTIDQNEIISHIRSIVQANFLNLIAFPIQGFIVLIIFDSPAVTGINRKEFMVSLAGKIHHSLAHSFPGIDFQIGLGRQHPSNMECFRSFYEAKVALELGKYETKHRAVLHFEDIGIARLLANIHNDILHDYYQETLGKLIGMDQEEDFYLETIETFFTNNADINATAEQLYIHPNTLRKRIKKIESLLNVDFNLLDDLVKIDVALKIMKMLK</sequence>
<comment type="similarity">
    <text evidence="1">Belongs to the CdaR family.</text>
</comment>
<organism evidence="4">
    <name type="scientific">Neobacillus citreus</name>
    <dbReference type="NCBI Taxonomy" id="2833578"/>
    <lineage>
        <taxon>Bacteria</taxon>
        <taxon>Bacillati</taxon>
        <taxon>Bacillota</taxon>
        <taxon>Bacilli</taxon>
        <taxon>Bacillales</taxon>
        <taxon>Bacillaceae</taxon>
        <taxon>Neobacillus</taxon>
    </lineage>
</organism>
<dbReference type="AlphaFoldDB" id="A0A942YBU0"/>
<comment type="caution">
    <text evidence="4">The sequence shown here is derived from an EMBL/GenBank/DDBJ whole genome shotgun (WGS) entry which is preliminary data.</text>
</comment>
<dbReference type="EMBL" id="JAGYPE020000040">
    <property type="protein sequence ID" value="MCH6267649.1"/>
    <property type="molecule type" value="Genomic_DNA"/>
</dbReference>
<dbReference type="Pfam" id="PF13556">
    <property type="entry name" value="HTH_30"/>
    <property type="match status" value="1"/>
</dbReference>
<keyword evidence="6" id="KW-1185">Reference proteome</keyword>
<dbReference type="PANTHER" id="PTHR33744:SF15">
    <property type="entry name" value="CARBOHYDRATE DIACID REGULATOR"/>
    <property type="match status" value="1"/>
</dbReference>
<evidence type="ECO:0000313" key="6">
    <source>
        <dbReference type="Proteomes" id="UP000677265"/>
    </source>
</evidence>
<dbReference type="PANTHER" id="PTHR33744">
    <property type="entry name" value="CARBOHYDRATE DIACID REGULATOR"/>
    <property type="match status" value="1"/>
</dbReference>
<dbReference type="InterPro" id="IPR025736">
    <property type="entry name" value="PucR_C-HTH_dom"/>
</dbReference>
<evidence type="ECO:0000313" key="4">
    <source>
        <dbReference type="EMBL" id="MBS4185886.1"/>
    </source>
</evidence>
<gene>
    <name evidence="5" type="ORF">KHB02_019185</name>
    <name evidence="4" type="ORF">KHB02_31330</name>
</gene>
<evidence type="ECO:0000259" key="3">
    <source>
        <dbReference type="Pfam" id="PF17853"/>
    </source>
</evidence>
<evidence type="ECO:0000313" key="5">
    <source>
        <dbReference type="EMBL" id="MCH6267649.1"/>
    </source>
</evidence>